<feature type="transmembrane region" description="Helical" evidence="8">
    <location>
        <begin position="44"/>
        <end position="66"/>
    </location>
</feature>
<organism evidence="9 10">
    <name type="scientific">Actinoallomurus oryzae</name>
    <dbReference type="NCBI Taxonomy" id="502180"/>
    <lineage>
        <taxon>Bacteria</taxon>
        <taxon>Bacillati</taxon>
        <taxon>Actinomycetota</taxon>
        <taxon>Actinomycetes</taxon>
        <taxon>Streptosporangiales</taxon>
        <taxon>Thermomonosporaceae</taxon>
        <taxon>Actinoallomurus</taxon>
    </lineage>
</organism>
<dbReference type="PROSITE" id="PS50283">
    <property type="entry name" value="NA_SOLUT_SYMP_3"/>
    <property type="match status" value="1"/>
</dbReference>
<dbReference type="Proteomes" id="UP001500503">
    <property type="component" value="Unassembled WGS sequence"/>
</dbReference>
<evidence type="ECO:0000313" key="10">
    <source>
        <dbReference type="Proteomes" id="UP001500503"/>
    </source>
</evidence>
<feature type="transmembrane region" description="Helical" evidence="8">
    <location>
        <begin position="272"/>
        <end position="295"/>
    </location>
</feature>
<evidence type="ECO:0000256" key="6">
    <source>
        <dbReference type="ARBA" id="ARBA00023136"/>
    </source>
</evidence>
<dbReference type="InterPro" id="IPR001734">
    <property type="entry name" value="Na/solute_symporter"/>
</dbReference>
<reference evidence="10" key="1">
    <citation type="journal article" date="2019" name="Int. J. Syst. Evol. Microbiol.">
        <title>The Global Catalogue of Microorganisms (GCM) 10K type strain sequencing project: providing services to taxonomists for standard genome sequencing and annotation.</title>
        <authorList>
            <consortium name="The Broad Institute Genomics Platform"/>
            <consortium name="The Broad Institute Genome Sequencing Center for Infectious Disease"/>
            <person name="Wu L."/>
            <person name="Ma J."/>
        </authorList>
    </citation>
    <scope>NUCLEOTIDE SEQUENCE [LARGE SCALE GENOMIC DNA]</scope>
    <source>
        <strain evidence="10">JCM 17933</strain>
    </source>
</reference>
<feature type="transmembrane region" description="Helical" evidence="8">
    <location>
        <begin position="359"/>
        <end position="378"/>
    </location>
</feature>
<comment type="similarity">
    <text evidence="2 7">Belongs to the sodium:solute symporter (SSF) (TC 2.A.21) family.</text>
</comment>
<feature type="transmembrane region" description="Helical" evidence="8">
    <location>
        <begin position="157"/>
        <end position="175"/>
    </location>
</feature>
<dbReference type="Pfam" id="PF00474">
    <property type="entry name" value="SSF"/>
    <property type="match status" value="1"/>
</dbReference>
<dbReference type="PANTHER" id="PTHR48086:SF8">
    <property type="entry name" value="MONOCARBOXYLIC ACID PERMEASE"/>
    <property type="match status" value="1"/>
</dbReference>
<keyword evidence="6 8" id="KW-0472">Membrane</keyword>
<feature type="transmembrane region" description="Helical" evidence="8">
    <location>
        <begin position="232"/>
        <end position="251"/>
    </location>
</feature>
<dbReference type="InterPro" id="IPR038377">
    <property type="entry name" value="Na/Glc_symporter_sf"/>
</dbReference>
<dbReference type="Gene3D" id="1.20.1730.10">
    <property type="entry name" value="Sodium/glucose cotransporter"/>
    <property type="match status" value="1"/>
</dbReference>
<keyword evidence="5 8" id="KW-1133">Transmembrane helix</keyword>
<evidence type="ECO:0000256" key="4">
    <source>
        <dbReference type="ARBA" id="ARBA00022692"/>
    </source>
</evidence>
<feature type="transmembrane region" description="Helical" evidence="8">
    <location>
        <begin position="187"/>
        <end position="212"/>
    </location>
</feature>
<feature type="transmembrane region" description="Helical" evidence="8">
    <location>
        <begin position="6"/>
        <end position="23"/>
    </location>
</feature>
<feature type="transmembrane region" description="Helical" evidence="8">
    <location>
        <begin position="315"/>
        <end position="338"/>
    </location>
</feature>
<proteinExistence type="inferred from homology"/>
<evidence type="ECO:0000256" key="8">
    <source>
        <dbReference type="SAM" id="Phobius"/>
    </source>
</evidence>
<evidence type="ECO:0000256" key="5">
    <source>
        <dbReference type="ARBA" id="ARBA00022989"/>
    </source>
</evidence>
<dbReference type="InterPro" id="IPR050277">
    <property type="entry name" value="Sodium:Solute_Symporter"/>
</dbReference>
<dbReference type="EMBL" id="BAABHF010000016">
    <property type="protein sequence ID" value="GAA4491198.1"/>
    <property type="molecule type" value="Genomic_DNA"/>
</dbReference>
<evidence type="ECO:0000313" key="9">
    <source>
        <dbReference type="EMBL" id="GAA4491198.1"/>
    </source>
</evidence>
<feature type="transmembrane region" description="Helical" evidence="8">
    <location>
        <begin position="72"/>
        <end position="94"/>
    </location>
</feature>
<comment type="subcellular location">
    <subcellularLocation>
        <location evidence="1">Membrane</location>
        <topology evidence="1">Multi-pass membrane protein</topology>
    </subcellularLocation>
</comment>
<dbReference type="RefSeq" id="WP_345461833.1">
    <property type="nucleotide sequence ID" value="NZ_BAABHF010000016.1"/>
</dbReference>
<name>A0ABP8PS65_9ACTN</name>
<accession>A0ABP8PS65</accession>
<gene>
    <name evidence="9" type="ORF">GCM10023191_024660</name>
</gene>
<dbReference type="PANTHER" id="PTHR48086">
    <property type="entry name" value="SODIUM/PROLINE SYMPORTER-RELATED"/>
    <property type="match status" value="1"/>
</dbReference>
<dbReference type="CDD" id="cd10322">
    <property type="entry name" value="SLC5sbd"/>
    <property type="match status" value="1"/>
</dbReference>
<evidence type="ECO:0000256" key="7">
    <source>
        <dbReference type="RuleBase" id="RU362091"/>
    </source>
</evidence>
<keyword evidence="4 8" id="KW-0812">Transmembrane</keyword>
<feature type="transmembrane region" description="Helical" evidence="8">
    <location>
        <begin position="438"/>
        <end position="460"/>
    </location>
</feature>
<evidence type="ECO:0000256" key="3">
    <source>
        <dbReference type="ARBA" id="ARBA00022448"/>
    </source>
</evidence>
<feature type="transmembrane region" description="Helical" evidence="8">
    <location>
        <begin position="384"/>
        <end position="406"/>
    </location>
</feature>
<protein>
    <submittedName>
        <fullName evidence="9">Sodium:solute symporter family protein</fullName>
    </submittedName>
</protein>
<keyword evidence="3" id="KW-0813">Transport</keyword>
<feature type="transmembrane region" description="Helical" evidence="8">
    <location>
        <begin position="413"/>
        <end position="432"/>
    </location>
</feature>
<evidence type="ECO:0000256" key="2">
    <source>
        <dbReference type="ARBA" id="ARBA00006434"/>
    </source>
</evidence>
<keyword evidence="10" id="KW-1185">Reference proteome</keyword>
<sequence>MTTTLVVTLVGIVVIAVLGFVGRRSTGDLSEWTVAGRGFGAMTMWFLQAGEVFTTFTFLGMAGLAFTGGAAALYALPYVPLAYAGLYFLGPVIWRRARDRGHLTQADFLADHYDSRLLGRLAALCGVVFLIPYLQLQITGLGLAVQLATGDKTSSDVSIIIAFVLVVAFVLWAGIRGVATTSYFKDALMLVVLLVLLIAIPAHFTGGIGPTFDKILAAHPDMLKVHAGENDTAWFFSSMVSSTIGVLFMTLPHQWPALLSARSPKAVRRNYVFLPVYSIALALPMIIGFTGILALPKNSGSNGVLLTLAGQAFPGWFVGIVVVATAATAMVPAAGLIVGMSTLIARNLVGTRSERSQIAVNHVSVVVVTGFALITALVRPDLLANLLLLTYSGLDQLIPAIVLALFARRIVGLWPVLSGLLVGEAVVIWLTFSDVYQGHVNVGLIGLVPNVVVVAIGAALERTLGGRPAGLSHEATGRA</sequence>
<evidence type="ECO:0000256" key="1">
    <source>
        <dbReference type="ARBA" id="ARBA00004141"/>
    </source>
</evidence>
<feature type="transmembrane region" description="Helical" evidence="8">
    <location>
        <begin position="121"/>
        <end position="145"/>
    </location>
</feature>
<comment type="caution">
    <text evidence="9">The sequence shown here is derived from an EMBL/GenBank/DDBJ whole genome shotgun (WGS) entry which is preliminary data.</text>
</comment>